<feature type="compositionally biased region" description="Acidic residues" evidence="1">
    <location>
        <begin position="13"/>
        <end position="31"/>
    </location>
</feature>
<evidence type="ECO:0000313" key="2">
    <source>
        <dbReference type="EMBL" id="EPE08503.1"/>
    </source>
</evidence>
<feature type="compositionally biased region" description="Basic and acidic residues" evidence="1">
    <location>
        <begin position="1"/>
        <end position="12"/>
    </location>
</feature>
<proteinExistence type="predicted"/>
<feature type="region of interest" description="Disordered" evidence="1">
    <location>
        <begin position="1"/>
        <end position="33"/>
    </location>
</feature>
<dbReference type="VEuPathDB" id="FungiDB:F503_04090"/>
<keyword evidence="3" id="KW-1185">Reference proteome</keyword>
<dbReference type="HOGENOM" id="CLU_2590375_0_0_1"/>
<dbReference type="EMBL" id="KE148148">
    <property type="protein sequence ID" value="EPE08503.1"/>
    <property type="molecule type" value="Genomic_DNA"/>
</dbReference>
<name>S3CPL1_OPHP1</name>
<evidence type="ECO:0000313" key="3">
    <source>
        <dbReference type="Proteomes" id="UP000016923"/>
    </source>
</evidence>
<gene>
    <name evidence="2" type="ORF">F503_04090</name>
</gene>
<accession>S3CPL1</accession>
<protein>
    <submittedName>
        <fullName evidence="2">Uncharacterized protein</fullName>
    </submittedName>
</protein>
<sequence>MEAETVEERETEDKIEDGADENAALEEDAEIDKDGLQRDARAVEAEAKPKARRWIIFMLLRWLSRCRTWPSRQKKETTPV</sequence>
<dbReference type="AlphaFoldDB" id="S3CPL1"/>
<organism evidence="2 3">
    <name type="scientific">Ophiostoma piceae (strain UAMH 11346)</name>
    <name type="common">Sap stain fungus</name>
    <dbReference type="NCBI Taxonomy" id="1262450"/>
    <lineage>
        <taxon>Eukaryota</taxon>
        <taxon>Fungi</taxon>
        <taxon>Dikarya</taxon>
        <taxon>Ascomycota</taxon>
        <taxon>Pezizomycotina</taxon>
        <taxon>Sordariomycetes</taxon>
        <taxon>Sordariomycetidae</taxon>
        <taxon>Ophiostomatales</taxon>
        <taxon>Ophiostomataceae</taxon>
        <taxon>Ophiostoma</taxon>
    </lineage>
</organism>
<evidence type="ECO:0000256" key="1">
    <source>
        <dbReference type="SAM" id="MobiDB-lite"/>
    </source>
</evidence>
<reference evidence="2 3" key="1">
    <citation type="journal article" date="2013" name="BMC Genomics">
        <title>The genome and transcriptome of the pine saprophyte Ophiostoma piceae, and a comparison with the bark beetle-associated pine pathogen Grosmannia clavigera.</title>
        <authorList>
            <person name="Haridas S."/>
            <person name="Wang Y."/>
            <person name="Lim L."/>
            <person name="Massoumi Alamouti S."/>
            <person name="Jackman S."/>
            <person name="Docking R."/>
            <person name="Robertson G."/>
            <person name="Birol I."/>
            <person name="Bohlmann J."/>
            <person name="Breuil C."/>
        </authorList>
    </citation>
    <scope>NUCLEOTIDE SEQUENCE [LARGE SCALE GENOMIC DNA]</scope>
    <source>
        <strain evidence="2 3">UAMH 11346</strain>
    </source>
</reference>
<dbReference type="Proteomes" id="UP000016923">
    <property type="component" value="Unassembled WGS sequence"/>
</dbReference>